<dbReference type="EMBL" id="JAXUIC010000004">
    <property type="protein sequence ID" value="KAK4594784.1"/>
    <property type="molecule type" value="Genomic_DNA"/>
</dbReference>
<dbReference type="AlphaFoldDB" id="A0AAN7FNX8"/>
<dbReference type="Proteomes" id="UP001324115">
    <property type="component" value="Unassembled WGS sequence"/>
</dbReference>
<feature type="coiled-coil region" evidence="1">
    <location>
        <begin position="231"/>
        <end position="258"/>
    </location>
</feature>
<dbReference type="InterPro" id="IPR004320">
    <property type="entry name" value="BPS1_pln"/>
</dbReference>
<sequence length="272" mass="30875">MASSSVNQNSLHHFRSDSLPTRANPLISEFSDHLSRLRCSEATSSSSTSLSQKLIGIQDLHDCPALDKLLLLPCTQALAQEQHEKRYNELLDGSLRLLDVCSIARDALSQSKECTRELQSTLCRRWGSKMNLVREVEKYLASRKVVKKAMQKVLKGLAMVSMLKELEAVTLMVFELLLTFISVPKLQSKSSGWFEVSKLVHPKRIACEGEETDVNEFEKVDVVKSDYSIHIQNVQNWMEQLESSIQDFEEVLESLSRRLVKTRVSLISILNH</sequence>
<accession>A0AAN7FNX8</accession>
<dbReference type="Pfam" id="PF03087">
    <property type="entry name" value="BPS1"/>
    <property type="match status" value="1"/>
</dbReference>
<dbReference type="PANTHER" id="PTHR33070">
    <property type="entry name" value="OS06G0725500 PROTEIN"/>
    <property type="match status" value="1"/>
</dbReference>
<name>A0AAN7FNX8_QUERU</name>
<keyword evidence="3" id="KW-1185">Reference proteome</keyword>
<comment type="caution">
    <text evidence="2">The sequence shown here is derived from an EMBL/GenBank/DDBJ whole genome shotgun (WGS) entry which is preliminary data.</text>
</comment>
<protein>
    <submittedName>
        <fullName evidence="2">Uncharacterized protein</fullName>
    </submittedName>
</protein>
<reference evidence="2 3" key="1">
    <citation type="journal article" date="2023" name="G3 (Bethesda)">
        <title>A haplotype-resolved chromosome-scale genome for Quercus rubra L. provides insights into the genetics of adaptive traits for red oak species.</title>
        <authorList>
            <person name="Kapoor B."/>
            <person name="Jenkins J."/>
            <person name="Schmutz J."/>
            <person name="Zhebentyayeva T."/>
            <person name="Kuelheim C."/>
            <person name="Coggeshall M."/>
            <person name="Heim C."/>
            <person name="Lasky J.R."/>
            <person name="Leites L."/>
            <person name="Islam-Faridi N."/>
            <person name="Romero-Severson J."/>
            <person name="DeLeo V.L."/>
            <person name="Lucas S.M."/>
            <person name="Lazic D."/>
            <person name="Gailing O."/>
            <person name="Carlson J."/>
            <person name="Staton M."/>
        </authorList>
    </citation>
    <scope>NUCLEOTIDE SEQUENCE [LARGE SCALE GENOMIC DNA]</scope>
    <source>
        <strain evidence="2">Pseudo-F2</strain>
    </source>
</reference>
<gene>
    <name evidence="2" type="ORF">RGQ29_018481</name>
</gene>
<dbReference type="GO" id="GO:0048367">
    <property type="term" value="P:shoot system development"/>
    <property type="evidence" value="ECO:0007669"/>
    <property type="project" value="InterPro"/>
</dbReference>
<keyword evidence="1" id="KW-0175">Coiled coil</keyword>
<evidence type="ECO:0000313" key="2">
    <source>
        <dbReference type="EMBL" id="KAK4594784.1"/>
    </source>
</evidence>
<dbReference type="PANTHER" id="PTHR33070:SF129">
    <property type="entry name" value="DUF241 DOMAIN PROTEIN"/>
    <property type="match status" value="1"/>
</dbReference>
<evidence type="ECO:0000256" key="1">
    <source>
        <dbReference type="SAM" id="Coils"/>
    </source>
</evidence>
<proteinExistence type="predicted"/>
<dbReference type="GO" id="GO:0048364">
    <property type="term" value="P:root development"/>
    <property type="evidence" value="ECO:0007669"/>
    <property type="project" value="InterPro"/>
</dbReference>
<evidence type="ECO:0000313" key="3">
    <source>
        <dbReference type="Proteomes" id="UP001324115"/>
    </source>
</evidence>
<organism evidence="2 3">
    <name type="scientific">Quercus rubra</name>
    <name type="common">Northern red oak</name>
    <name type="synonym">Quercus borealis</name>
    <dbReference type="NCBI Taxonomy" id="3512"/>
    <lineage>
        <taxon>Eukaryota</taxon>
        <taxon>Viridiplantae</taxon>
        <taxon>Streptophyta</taxon>
        <taxon>Embryophyta</taxon>
        <taxon>Tracheophyta</taxon>
        <taxon>Spermatophyta</taxon>
        <taxon>Magnoliopsida</taxon>
        <taxon>eudicotyledons</taxon>
        <taxon>Gunneridae</taxon>
        <taxon>Pentapetalae</taxon>
        <taxon>rosids</taxon>
        <taxon>fabids</taxon>
        <taxon>Fagales</taxon>
        <taxon>Fagaceae</taxon>
        <taxon>Quercus</taxon>
    </lineage>
</organism>